<evidence type="ECO:0000313" key="2">
    <source>
        <dbReference type="EMBL" id="TNN46174.1"/>
    </source>
</evidence>
<proteinExistence type="predicted"/>
<evidence type="ECO:0000313" key="3">
    <source>
        <dbReference type="Proteomes" id="UP000314294"/>
    </source>
</evidence>
<feature type="region of interest" description="Disordered" evidence="1">
    <location>
        <begin position="1"/>
        <end position="43"/>
    </location>
</feature>
<gene>
    <name evidence="2" type="ORF">EYF80_043641</name>
</gene>
<reference evidence="2 3" key="1">
    <citation type="submission" date="2019-03" db="EMBL/GenBank/DDBJ databases">
        <title>First draft genome of Liparis tanakae, snailfish: a comprehensive survey of snailfish specific genes.</title>
        <authorList>
            <person name="Kim W."/>
            <person name="Song I."/>
            <person name="Jeong J.-H."/>
            <person name="Kim D."/>
            <person name="Kim S."/>
            <person name="Ryu S."/>
            <person name="Song J.Y."/>
            <person name="Lee S.K."/>
        </authorList>
    </citation>
    <scope>NUCLEOTIDE SEQUENCE [LARGE SCALE GENOMIC DNA]</scope>
    <source>
        <tissue evidence="2">Muscle</tissue>
    </source>
</reference>
<dbReference type="EMBL" id="SRLO01000804">
    <property type="protein sequence ID" value="TNN46174.1"/>
    <property type="molecule type" value="Genomic_DNA"/>
</dbReference>
<protein>
    <submittedName>
        <fullName evidence="2">Uncharacterized protein</fullName>
    </submittedName>
</protein>
<name>A0A4Z2G035_9TELE</name>
<dbReference type="Proteomes" id="UP000314294">
    <property type="component" value="Unassembled WGS sequence"/>
</dbReference>
<organism evidence="2 3">
    <name type="scientific">Liparis tanakae</name>
    <name type="common">Tanaka's snailfish</name>
    <dbReference type="NCBI Taxonomy" id="230148"/>
    <lineage>
        <taxon>Eukaryota</taxon>
        <taxon>Metazoa</taxon>
        <taxon>Chordata</taxon>
        <taxon>Craniata</taxon>
        <taxon>Vertebrata</taxon>
        <taxon>Euteleostomi</taxon>
        <taxon>Actinopterygii</taxon>
        <taxon>Neopterygii</taxon>
        <taxon>Teleostei</taxon>
        <taxon>Neoteleostei</taxon>
        <taxon>Acanthomorphata</taxon>
        <taxon>Eupercaria</taxon>
        <taxon>Perciformes</taxon>
        <taxon>Cottioidei</taxon>
        <taxon>Cottales</taxon>
        <taxon>Liparidae</taxon>
        <taxon>Liparis</taxon>
    </lineage>
</organism>
<sequence>MQSQMCPKLGNMKGTARGQSEAGEQERGEQKPGQSVLSRTPRNVSFSAQLSNMEMIKYFTVQRNAVRTPLKNM</sequence>
<keyword evidence="3" id="KW-1185">Reference proteome</keyword>
<comment type="caution">
    <text evidence="2">The sequence shown here is derived from an EMBL/GenBank/DDBJ whole genome shotgun (WGS) entry which is preliminary data.</text>
</comment>
<accession>A0A4Z2G035</accession>
<dbReference type="AlphaFoldDB" id="A0A4Z2G035"/>
<evidence type="ECO:0000256" key="1">
    <source>
        <dbReference type="SAM" id="MobiDB-lite"/>
    </source>
</evidence>
<feature type="compositionally biased region" description="Polar residues" evidence="1">
    <location>
        <begin position="32"/>
        <end position="43"/>
    </location>
</feature>